<protein>
    <submittedName>
        <fullName evidence="1">Short-chain collagen C4</fullName>
    </submittedName>
</protein>
<dbReference type="AlphaFoldDB" id="K1Q7I0"/>
<dbReference type="GO" id="GO:0005615">
    <property type="term" value="C:extracellular space"/>
    <property type="evidence" value="ECO:0007669"/>
    <property type="project" value="TreeGrafter"/>
</dbReference>
<dbReference type="InParanoid" id="K1Q7I0"/>
<dbReference type="EMBL" id="JH819075">
    <property type="protein sequence ID" value="EKC29883.1"/>
    <property type="molecule type" value="Genomic_DNA"/>
</dbReference>
<accession>K1Q7I0</accession>
<dbReference type="PANTHER" id="PTHR24024:SF18">
    <property type="entry name" value="SHORT-CHAIN COLLAGEN C4-LIKE"/>
    <property type="match status" value="1"/>
</dbReference>
<name>K1Q7I0_MAGGI</name>
<gene>
    <name evidence="1" type="ORF">CGI_10023454</name>
</gene>
<evidence type="ECO:0000313" key="1">
    <source>
        <dbReference type="EMBL" id="EKC29883.1"/>
    </source>
</evidence>
<dbReference type="GO" id="GO:0005581">
    <property type="term" value="C:collagen trimer"/>
    <property type="evidence" value="ECO:0007669"/>
    <property type="project" value="UniProtKB-KW"/>
</dbReference>
<dbReference type="HOGENOM" id="CLU_765600_0_0_1"/>
<proteinExistence type="predicted"/>
<sequence>MLQGYLTGQLASALGAYQVKALRREFKGFTDVIEKSMNEFKEKIKSEVKTHTGNSSVVYTRWGKKTCPSTAELVHSGFTGGSHRSYKGSAVGLLCLPRNPECGMYIDGYDGYKAYVYGAEYETSTFKGNIKNVHDHDIPCAVRLVHRKSVVQMFPGRKTCYKGWTLEYHGYLMAGYYLQEAGTTYTCVDNNPDTLHGGSTDKDGKLFYLVEAVCGSLKCPPYVKGREIDSMVVVPGDLNHNKKINLNIPAELQNPDEDNRNGLSKKLSNFWNPYGLYVVKRLPPLDVVTDEDQIAVFKGKLPHLIKIVLAGLNKLDFASPLEALYWPESDCLKRLPQTSHYGLEFRGADEPITVLVEHSERL</sequence>
<organism evidence="1">
    <name type="scientific">Magallana gigas</name>
    <name type="common">Pacific oyster</name>
    <name type="synonym">Crassostrea gigas</name>
    <dbReference type="NCBI Taxonomy" id="29159"/>
    <lineage>
        <taxon>Eukaryota</taxon>
        <taxon>Metazoa</taxon>
        <taxon>Spiralia</taxon>
        <taxon>Lophotrochozoa</taxon>
        <taxon>Mollusca</taxon>
        <taxon>Bivalvia</taxon>
        <taxon>Autobranchia</taxon>
        <taxon>Pteriomorphia</taxon>
        <taxon>Ostreida</taxon>
        <taxon>Ostreoidea</taxon>
        <taxon>Ostreidae</taxon>
        <taxon>Magallana</taxon>
    </lineage>
</organism>
<dbReference type="PANTHER" id="PTHR24024">
    <property type="entry name" value="PULMONARY SURFACTANT-ASSOCIATED PROTEIN A"/>
    <property type="match status" value="1"/>
</dbReference>
<dbReference type="InterPro" id="IPR051077">
    <property type="entry name" value="Ca-dependent_lectin"/>
</dbReference>
<reference evidence="1" key="1">
    <citation type="journal article" date="2012" name="Nature">
        <title>The oyster genome reveals stress adaptation and complexity of shell formation.</title>
        <authorList>
            <person name="Zhang G."/>
            <person name="Fang X."/>
            <person name="Guo X."/>
            <person name="Li L."/>
            <person name="Luo R."/>
            <person name="Xu F."/>
            <person name="Yang P."/>
            <person name="Zhang L."/>
            <person name="Wang X."/>
            <person name="Qi H."/>
            <person name="Xiong Z."/>
            <person name="Que H."/>
            <person name="Xie Y."/>
            <person name="Holland P.W."/>
            <person name="Paps J."/>
            <person name="Zhu Y."/>
            <person name="Wu F."/>
            <person name="Chen Y."/>
            <person name="Wang J."/>
            <person name="Peng C."/>
            <person name="Meng J."/>
            <person name="Yang L."/>
            <person name="Liu J."/>
            <person name="Wen B."/>
            <person name="Zhang N."/>
            <person name="Huang Z."/>
            <person name="Zhu Q."/>
            <person name="Feng Y."/>
            <person name="Mount A."/>
            <person name="Hedgecock D."/>
            <person name="Xu Z."/>
            <person name="Liu Y."/>
            <person name="Domazet-Loso T."/>
            <person name="Du Y."/>
            <person name="Sun X."/>
            <person name="Zhang S."/>
            <person name="Liu B."/>
            <person name="Cheng P."/>
            <person name="Jiang X."/>
            <person name="Li J."/>
            <person name="Fan D."/>
            <person name="Wang W."/>
            <person name="Fu W."/>
            <person name="Wang T."/>
            <person name="Wang B."/>
            <person name="Zhang J."/>
            <person name="Peng Z."/>
            <person name="Li Y."/>
            <person name="Li N."/>
            <person name="Wang J."/>
            <person name="Chen M."/>
            <person name="He Y."/>
            <person name="Tan F."/>
            <person name="Song X."/>
            <person name="Zheng Q."/>
            <person name="Huang R."/>
            <person name="Yang H."/>
            <person name="Du X."/>
            <person name="Chen L."/>
            <person name="Yang M."/>
            <person name="Gaffney P.M."/>
            <person name="Wang S."/>
            <person name="Luo L."/>
            <person name="She Z."/>
            <person name="Ming Y."/>
            <person name="Huang W."/>
            <person name="Zhang S."/>
            <person name="Huang B."/>
            <person name="Zhang Y."/>
            <person name="Qu T."/>
            <person name="Ni P."/>
            <person name="Miao G."/>
            <person name="Wang J."/>
            <person name="Wang Q."/>
            <person name="Steinberg C.E."/>
            <person name="Wang H."/>
            <person name="Li N."/>
            <person name="Qian L."/>
            <person name="Zhang G."/>
            <person name="Li Y."/>
            <person name="Yang H."/>
            <person name="Liu X."/>
            <person name="Wang J."/>
            <person name="Yin Y."/>
            <person name="Wang J."/>
        </authorList>
    </citation>
    <scope>NUCLEOTIDE SEQUENCE [LARGE SCALE GENOMIC DNA]</scope>
    <source>
        <strain evidence="1">05x7-T-G4-1.051#20</strain>
    </source>
</reference>
<keyword evidence="1" id="KW-0176">Collagen</keyword>